<organism evidence="3 4">
    <name type="scientific">Nocardia jinanensis</name>
    <dbReference type="NCBI Taxonomy" id="382504"/>
    <lineage>
        <taxon>Bacteria</taxon>
        <taxon>Bacillati</taxon>
        <taxon>Actinomycetota</taxon>
        <taxon>Actinomycetes</taxon>
        <taxon>Mycobacteriales</taxon>
        <taxon>Nocardiaceae</taxon>
        <taxon>Nocardia</taxon>
    </lineage>
</organism>
<dbReference type="EMBL" id="BMMH01000010">
    <property type="protein sequence ID" value="GGL25283.1"/>
    <property type="molecule type" value="Genomic_DNA"/>
</dbReference>
<evidence type="ECO:0000313" key="3">
    <source>
        <dbReference type="EMBL" id="GGL25283.1"/>
    </source>
</evidence>
<feature type="domain" description="Sporulation stage II protein D amidase enhancer LytB N-terminal" evidence="2">
    <location>
        <begin position="166"/>
        <end position="251"/>
    </location>
</feature>
<protein>
    <recommendedName>
        <fullName evidence="2">Sporulation stage II protein D amidase enhancer LytB N-terminal domain-containing protein</fullName>
    </recommendedName>
</protein>
<feature type="region of interest" description="Disordered" evidence="1">
    <location>
        <begin position="290"/>
        <end position="365"/>
    </location>
</feature>
<accession>A0A917RTW1</accession>
<gene>
    <name evidence="3" type="ORF">GCM10011588_45170</name>
</gene>
<dbReference type="Pfam" id="PF08310">
    <property type="entry name" value="LGFP"/>
    <property type="match status" value="1"/>
</dbReference>
<dbReference type="NCBIfam" id="TIGR02669">
    <property type="entry name" value="SpoIID_LytB"/>
    <property type="match status" value="1"/>
</dbReference>
<dbReference type="GO" id="GO:0030435">
    <property type="term" value="P:sporulation resulting in formation of a cellular spore"/>
    <property type="evidence" value="ECO:0007669"/>
    <property type="project" value="InterPro"/>
</dbReference>
<evidence type="ECO:0000259" key="2">
    <source>
        <dbReference type="Pfam" id="PF08486"/>
    </source>
</evidence>
<reference evidence="3" key="2">
    <citation type="submission" date="2020-09" db="EMBL/GenBank/DDBJ databases">
        <authorList>
            <person name="Sun Q."/>
            <person name="Zhou Y."/>
        </authorList>
    </citation>
    <scope>NUCLEOTIDE SEQUENCE</scope>
    <source>
        <strain evidence="3">CGMCC 4.3508</strain>
    </source>
</reference>
<evidence type="ECO:0000256" key="1">
    <source>
        <dbReference type="SAM" id="MobiDB-lite"/>
    </source>
</evidence>
<proteinExistence type="predicted"/>
<dbReference type="InterPro" id="IPR013207">
    <property type="entry name" value="LGFP"/>
</dbReference>
<sequence>MAIGATMLVPPADEVYRMLAEAGGPGHGRGLSQHGALHNADNGQNSDQILTYYYPGAELGTIGPASVSVRLQEQDNADLVVTSDAGMRLAGQALQAGEAVRLTPLPDGGAQAVVTQGCDGPVLWENPVQDPWIYPIDPTPGRPAAEHLTLCGGGAYRGSLGVAAENGETRTVNRLDIQDYLLGVVPAEMPPDWAPAALEAQAVAARSYALAETRWPYAQTCDTTDCQVYSGTAQEDPRTTAAVEATAGRVLLRDGRILRAEYSAAPDGGSPADIQTFEVGPTPAELTVTTPMPLPPPVNPDVATGLPEGTGPETPGPWSEVSPEGTKSGVPVPRTPEGSLPVSPGGTLPASPGIAPGSTPSPIETAYAEMGGAHGALGMPVTPELPLPEDAGRYRLFENGVIVYTAELGAQVVDFDTLMQLVPSLTDGAGSAETDGTTPGGTESGSSELGAGDSGATTPPGRMPAGRAVPEAETRPAGSGAVDGDRPAPVPGAQRIPTRMETTEVF</sequence>
<dbReference type="Pfam" id="PF08486">
    <property type="entry name" value="SpoIID"/>
    <property type="match status" value="1"/>
</dbReference>
<dbReference type="Proteomes" id="UP000638263">
    <property type="component" value="Unassembled WGS sequence"/>
</dbReference>
<dbReference type="InterPro" id="IPR013693">
    <property type="entry name" value="SpoIID/LytB_N"/>
</dbReference>
<dbReference type="InterPro" id="IPR013486">
    <property type="entry name" value="SpoIID/LytB"/>
</dbReference>
<feature type="compositionally biased region" description="Low complexity" evidence="1">
    <location>
        <begin position="300"/>
        <end position="317"/>
    </location>
</feature>
<dbReference type="AlphaFoldDB" id="A0A917RTW1"/>
<reference evidence="3" key="1">
    <citation type="journal article" date="2014" name="Int. J. Syst. Evol. Microbiol.">
        <title>Complete genome sequence of Corynebacterium casei LMG S-19264T (=DSM 44701T), isolated from a smear-ripened cheese.</title>
        <authorList>
            <consortium name="US DOE Joint Genome Institute (JGI-PGF)"/>
            <person name="Walter F."/>
            <person name="Albersmeier A."/>
            <person name="Kalinowski J."/>
            <person name="Ruckert C."/>
        </authorList>
    </citation>
    <scope>NUCLEOTIDE SEQUENCE</scope>
    <source>
        <strain evidence="3">CGMCC 4.3508</strain>
    </source>
</reference>
<keyword evidence="4" id="KW-1185">Reference proteome</keyword>
<feature type="region of interest" description="Disordered" evidence="1">
    <location>
        <begin position="426"/>
        <end position="506"/>
    </location>
</feature>
<comment type="caution">
    <text evidence="3">The sequence shown here is derived from an EMBL/GenBank/DDBJ whole genome shotgun (WGS) entry which is preliminary data.</text>
</comment>
<evidence type="ECO:0000313" key="4">
    <source>
        <dbReference type="Proteomes" id="UP000638263"/>
    </source>
</evidence>
<name>A0A917RTW1_9NOCA</name>